<protein>
    <recommendedName>
        <fullName evidence="6">17 kDa surface antigen</fullName>
    </recommendedName>
</protein>
<comment type="caution">
    <text evidence="4">The sequence shown here is derived from an EMBL/GenBank/DDBJ whole genome shotgun (WGS) entry which is preliminary data.</text>
</comment>
<evidence type="ECO:0000313" key="5">
    <source>
        <dbReference type="Proteomes" id="UP000261948"/>
    </source>
</evidence>
<evidence type="ECO:0008006" key="6">
    <source>
        <dbReference type="Google" id="ProtNLM"/>
    </source>
</evidence>
<gene>
    <name evidence="4" type="ORF">DZC30_08595</name>
</gene>
<evidence type="ECO:0000256" key="3">
    <source>
        <dbReference type="SAM" id="SignalP"/>
    </source>
</evidence>
<dbReference type="AlphaFoldDB" id="A0A373FN94"/>
<feature type="signal peptide" evidence="3">
    <location>
        <begin position="1"/>
        <end position="19"/>
    </location>
</feature>
<keyword evidence="3" id="KW-0732">Signal</keyword>
<dbReference type="PANTHER" id="PTHR35603">
    <property type="match status" value="1"/>
</dbReference>
<organism evidence="4 5">
    <name type="scientific">Comamonas testosteroni</name>
    <name type="common">Pseudomonas testosteroni</name>
    <dbReference type="NCBI Taxonomy" id="285"/>
    <lineage>
        <taxon>Bacteria</taxon>
        <taxon>Pseudomonadati</taxon>
        <taxon>Pseudomonadota</taxon>
        <taxon>Betaproteobacteria</taxon>
        <taxon>Burkholderiales</taxon>
        <taxon>Comamonadaceae</taxon>
        <taxon>Comamonas</taxon>
    </lineage>
</organism>
<dbReference type="Proteomes" id="UP000261948">
    <property type="component" value="Unassembled WGS sequence"/>
</dbReference>
<dbReference type="GO" id="GO:0016020">
    <property type="term" value="C:membrane"/>
    <property type="evidence" value="ECO:0007669"/>
    <property type="project" value="UniProtKB-SubCell"/>
</dbReference>
<reference evidence="4 5" key="1">
    <citation type="submission" date="2018-08" db="EMBL/GenBank/DDBJ databases">
        <title>Comamonas testosteroni strain SWCO2.</title>
        <authorList>
            <person name="Jiang N."/>
            <person name="Zhang X.Z."/>
        </authorList>
    </citation>
    <scope>NUCLEOTIDE SEQUENCE [LARGE SCALE GENOMIC DNA]</scope>
    <source>
        <strain evidence="4 5">SWCO2</strain>
    </source>
</reference>
<feature type="chain" id="PRO_5016935691" description="17 kDa surface antigen" evidence="3">
    <location>
        <begin position="20"/>
        <end position="266"/>
    </location>
</feature>
<comment type="subcellular location">
    <subcellularLocation>
        <location evidence="1">Membrane</location>
    </subcellularLocation>
</comment>
<dbReference type="PANTHER" id="PTHR35603:SF2">
    <property type="entry name" value="OUTER MEMBRANE LIPOPROTEIN"/>
    <property type="match status" value="1"/>
</dbReference>
<sequence>MKSLAVLTIAALAASGAYAQERGRVLSSSPITQQVAVPQQVCSDQPVAVAPRPSGAGAVVGAIAGGLLGNAIGGGGGRAAMTGAGLIGGAMLGNQAEASGAQPQYQTVRQCSTQTFYQNRTVGYNVTYEYNGRSYTTQTTQPPGQWIALNVQPMANDQAYSSNGYYDSQAQPQSAYSTNYQNGYPADYQTGYPNSYQSGYYAPQPVAPSYSSSYSAADYVAPLLIGAVIGAGAYYATRPSHYYRGHGGGYYRPGHGGYGGGHGWRR</sequence>
<dbReference type="OrthoDB" id="8909257at2"/>
<keyword evidence="2" id="KW-0472">Membrane</keyword>
<evidence type="ECO:0000256" key="1">
    <source>
        <dbReference type="ARBA" id="ARBA00004370"/>
    </source>
</evidence>
<dbReference type="InterPro" id="IPR051407">
    <property type="entry name" value="Bact_OM_lipoprot/Surf_antigen"/>
</dbReference>
<keyword evidence="5" id="KW-1185">Reference proteome</keyword>
<evidence type="ECO:0000313" key="4">
    <source>
        <dbReference type="EMBL" id="RGE45624.1"/>
    </source>
</evidence>
<accession>A0A373FN94</accession>
<name>A0A373FN94_COMTE</name>
<proteinExistence type="predicted"/>
<evidence type="ECO:0000256" key="2">
    <source>
        <dbReference type="ARBA" id="ARBA00023136"/>
    </source>
</evidence>
<dbReference type="EMBL" id="QURR01000008">
    <property type="protein sequence ID" value="RGE45624.1"/>
    <property type="molecule type" value="Genomic_DNA"/>
</dbReference>